<dbReference type="GO" id="GO:0097367">
    <property type="term" value="F:carbohydrate derivative binding"/>
    <property type="evidence" value="ECO:0007669"/>
    <property type="project" value="InterPro"/>
</dbReference>
<evidence type="ECO:0000256" key="1">
    <source>
        <dbReference type="ARBA" id="ARBA00023015"/>
    </source>
</evidence>
<feature type="domain" description="SIS" evidence="5">
    <location>
        <begin position="123"/>
        <end position="261"/>
    </location>
</feature>
<dbReference type="InterPro" id="IPR046348">
    <property type="entry name" value="SIS_dom_sf"/>
</dbReference>
<name>A0A2S0NGR4_9HYPH</name>
<evidence type="ECO:0000256" key="3">
    <source>
        <dbReference type="ARBA" id="ARBA00023163"/>
    </source>
</evidence>
<reference evidence="6 7" key="1">
    <citation type="submission" date="2018-03" db="EMBL/GenBank/DDBJ databases">
        <title>Genome sequencing of Phreatobacter sp.</title>
        <authorList>
            <person name="Kim S.-J."/>
            <person name="Heo J."/>
            <person name="Kwon S.-W."/>
        </authorList>
    </citation>
    <scope>NUCLEOTIDE SEQUENCE [LARGE SCALE GENOMIC DNA]</scope>
    <source>
        <strain evidence="6 7">S-12</strain>
    </source>
</reference>
<dbReference type="InterPro" id="IPR001347">
    <property type="entry name" value="SIS_dom"/>
</dbReference>
<dbReference type="Pfam" id="PF01380">
    <property type="entry name" value="SIS"/>
    <property type="match status" value="1"/>
</dbReference>
<dbReference type="SUPFAM" id="SSF53697">
    <property type="entry name" value="SIS domain"/>
    <property type="match status" value="1"/>
</dbReference>
<dbReference type="InterPro" id="IPR047640">
    <property type="entry name" value="RpiR-like"/>
</dbReference>
<keyword evidence="3" id="KW-0804">Transcription</keyword>
<dbReference type="Gene3D" id="1.10.10.10">
    <property type="entry name" value="Winged helix-like DNA-binding domain superfamily/Winged helix DNA-binding domain"/>
    <property type="match status" value="1"/>
</dbReference>
<dbReference type="CDD" id="cd05013">
    <property type="entry name" value="SIS_RpiR"/>
    <property type="match status" value="1"/>
</dbReference>
<dbReference type="AlphaFoldDB" id="A0A2S0NGR4"/>
<dbReference type="InterPro" id="IPR035472">
    <property type="entry name" value="RpiR-like_SIS"/>
</dbReference>
<dbReference type="SUPFAM" id="SSF46689">
    <property type="entry name" value="Homeodomain-like"/>
    <property type="match status" value="1"/>
</dbReference>
<dbReference type="InterPro" id="IPR000281">
    <property type="entry name" value="HTH_RpiR"/>
</dbReference>
<dbReference type="Gene3D" id="3.40.50.10490">
    <property type="entry name" value="Glucose-6-phosphate isomerase like protein, domain 1"/>
    <property type="match status" value="1"/>
</dbReference>
<keyword evidence="7" id="KW-1185">Reference proteome</keyword>
<feature type="domain" description="HTH rpiR-type" evidence="4">
    <location>
        <begin position="1"/>
        <end position="77"/>
    </location>
</feature>
<proteinExistence type="predicted"/>
<sequence>MTIRDRLLDPGLTLTPAERKLARAILANYPVTGLGTVASLAGRAKVSDPTVVRFTSKLGFASFPSFQDALLSEVEERLRSPLMLTGRQPAGAETHPSLAYAQGIVEVLAAGQARVQPGEFDRAVEALIGCKGRVLTIGGRFSGFLAGILQAHLRQLRPGTVLLTGAAADQIDQLVDIGPRDLLVVFDYRRYQADVVAFARQAHERGARVLLFTDRWGSPVASCADIVLAADVEAPSLFDTMAPALVQLEALVSAMTERQGTAALRRIEAFETVRATNRVTETDGREPDGGSGEAR</sequence>
<dbReference type="EMBL" id="CP027668">
    <property type="protein sequence ID" value="AVO47093.1"/>
    <property type="molecule type" value="Genomic_DNA"/>
</dbReference>
<dbReference type="PROSITE" id="PS51071">
    <property type="entry name" value="HTH_RPIR"/>
    <property type="match status" value="1"/>
</dbReference>
<dbReference type="PANTHER" id="PTHR30514">
    <property type="entry name" value="GLUCOKINASE"/>
    <property type="match status" value="1"/>
</dbReference>
<dbReference type="InterPro" id="IPR036388">
    <property type="entry name" value="WH-like_DNA-bd_sf"/>
</dbReference>
<keyword evidence="1" id="KW-0805">Transcription regulation</keyword>
<dbReference type="Pfam" id="PF01418">
    <property type="entry name" value="HTH_6"/>
    <property type="match status" value="1"/>
</dbReference>
<keyword evidence="2" id="KW-0238">DNA-binding</keyword>
<dbReference type="KEGG" id="phr:C6569_19690"/>
<dbReference type="InterPro" id="IPR009057">
    <property type="entry name" value="Homeodomain-like_sf"/>
</dbReference>
<dbReference type="OrthoDB" id="3574600at2"/>
<dbReference type="GO" id="GO:1901135">
    <property type="term" value="P:carbohydrate derivative metabolic process"/>
    <property type="evidence" value="ECO:0007669"/>
    <property type="project" value="InterPro"/>
</dbReference>
<evidence type="ECO:0000259" key="4">
    <source>
        <dbReference type="PROSITE" id="PS51071"/>
    </source>
</evidence>
<evidence type="ECO:0000313" key="7">
    <source>
        <dbReference type="Proteomes" id="UP000237889"/>
    </source>
</evidence>
<protein>
    <submittedName>
        <fullName evidence="6">MurR/RpiR family transcriptional regulator</fullName>
    </submittedName>
</protein>
<dbReference type="GO" id="GO:0003677">
    <property type="term" value="F:DNA binding"/>
    <property type="evidence" value="ECO:0007669"/>
    <property type="project" value="UniProtKB-KW"/>
</dbReference>
<organism evidence="6 7">
    <name type="scientific">Phreatobacter cathodiphilus</name>
    <dbReference type="NCBI Taxonomy" id="1868589"/>
    <lineage>
        <taxon>Bacteria</taxon>
        <taxon>Pseudomonadati</taxon>
        <taxon>Pseudomonadota</taxon>
        <taxon>Alphaproteobacteria</taxon>
        <taxon>Hyphomicrobiales</taxon>
        <taxon>Phreatobacteraceae</taxon>
        <taxon>Phreatobacter</taxon>
    </lineage>
</organism>
<accession>A0A2S0NGR4</accession>
<dbReference type="GO" id="GO:0003700">
    <property type="term" value="F:DNA-binding transcription factor activity"/>
    <property type="evidence" value="ECO:0007669"/>
    <property type="project" value="InterPro"/>
</dbReference>
<evidence type="ECO:0000256" key="2">
    <source>
        <dbReference type="ARBA" id="ARBA00023125"/>
    </source>
</evidence>
<evidence type="ECO:0000313" key="6">
    <source>
        <dbReference type="EMBL" id="AVO47093.1"/>
    </source>
</evidence>
<dbReference type="RefSeq" id="WP_106750463.1">
    <property type="nucleotide sequence ID" value="NZ_CP027668.1"/>
</dbReference>
<dbReference type="PROSITE" id="PS51464">
    <property type="entry name" value="SIS"/>
    <property type="match status" value="1"/>
</dbReference>
<dbReference type="Proteomes" id="UP000237889">
    <property type="component" value="Chromosome"/>
</dbReference>
<dbReference type="PANTHER" id="PTHR30514:SF18">
    <property type="entry name" value="RPIR-FAMILY TRANSCRIPTIONAL REGULATOR"/>
    <property type="match status" value="1"/>
</dbReference>
<evidence type="ECO:0000259" key="5">
    <source>
        <dbReference type="PROSITE" id="PS51464"/>
    </source>
</evidence>
<gene>
    <name evidence="6" type="ORF">C6569_19690</name>
</gene>